<dbReference type="Pfam" id="PF00385">
    <property type="entry name" value="Chromo"/>
    <property type="match status" value="1"/>
</dbReference>
<sequence length="186" mass="20279">MNEVTYRFGLSGHSQASRAFHVSALKPMAEGPLMEEGSSSEAPPLPLEFGGEPAYWVRALLVSRRRTSGLQYLVDWEGYGSEKRCWVPASQVLDPDLIVSFHREHPQKPAPCRPGQPRSRCLAGSLVGVLSWRAGPSAGGPCPLTGRTTVNTYPTPNHQPTSHVHLSLVSPITYFKPQVGRDDAGH</sequence>
<comment type="subcellular location">
    <subcellularLocation>
        <location evidence="1">Nucleus</location>
    </subcellularLocation>
</comment>
<dbReference type="SUPFAM" id="SSF54160">
    <property type="entry name" value="Chromo domain-like"/>
    <property type="match status" value="1"/>
</dbReference>
<dbReference type="InterPro" id="IPR016197">
    <property type="entry name" value="Chromo-like_dom_sf"/>
</dbReference>
<evidence type="ECO:0000256" key="1">
    <source>
        <dbReference type="ARBA" id="ARBA00004123"/>
    </source>
</evidence>
<proteinExistence type="predicted"/>
<reference evidence="3" key="1">
    <citation type="submission" date="2023-03" db="EMBL/GenBank/DDBJ databases">
        <title>Electrophorus voltai genome.</title>
        <authorList>
            <person name="Bian C."/>
        </authorList>
    </citation>
    <scope>NUCLEOTIDE SEQUENCE</scope>
    <source>
        <strain evidence="3">CB-2022</strain>
        <tissue evidence="3">Muscle</tissue>
    </source>
</reference>
<organism evidence="3 4">
    <name type="scientific">Electrophorus voltai</name>
    <dbReference type="NCBI Taxonomy" id="2609070"/>
    <lineage>
        <taxon>Eukaryota</taxon>
        <taxon>Metazoa</taxon>
        <taxon>Chordata</taxon>
        <taxon>Craniata</taxon>
        <taxon>Vertebrata</taxon>
        <taxon>Euteleostomi</taxon>
        <taxon>Actinopterygii</taxon>
        <taxon>Neopterygii</taxon>
        <taxon>Teleostei</taxon>
        <taxon>Ostariophysi</taxon>
        <taxon>Gymnotiformes</taxon>
        <taxon>Gymnotoidei</taxon>
        <taxon>Gymnotidae</taxon>
        <taxon>Electrophorus</taxon>
    </lineage>
</organism>
<dbReference type="AlphaFoldDB" id="A0AAD8ZFH1"/>
<protein>
    <recommendedName>
        <fullName evidence="2">Chromo domain-containing protein</fullName>
    </recommendedName>
</protein>
<dbReference type="InterPro" id="IPR000953">
    <property type="entry name" value="Chromo/chromo_shadow_dom"/>
</dbReference>
<gene>
    <name evidence="3" type="ORF">P4O66_000806</name>
</gene>
<dbReference type="Proteomes" id="UP001239994">
    <property type="component" value="Unassembled WGS sequence"/>
</dbReference>
<comment type="caution">
    <text evidence="3">The sequence shown here is derived from an EMBL/GenBank/DDBJ whole genome shotgun (WGS) entry which is preliminary data.</text>
</comment>
<keyword evidence="4" id="KW-1185">Reference proteome</keyword>
<dbReference type="EMBL" id="JAROKS010000013">
    <property type="protein sequence ID" value="KAK1797514.1"/>
    <property type="molecule type" value="Genomic_DNA"/>
</dbReference>
<evidence type="ECO:0000259" key="2">
    <source>
        <dbReference type="PROSITE" id="PS50013"/>
    </source>
</evidence>
<dbReference type="Gene3D" id="2.40.50.40">
    <property type="match status" value="1"/>
</dbReference>
<dbReference type="GO" id="GO:0005634">
    <property type="term" value="C:nucleus"/>
    <property type="evidence" value="ECO:0007669"/>
    <property type="project" value="UniProtKB-SubCell"/>
</dbReference>
<dbReference type="InterPro" id="IPR023780">
    <property type="entry name" value="Chromo_domain"/>
</dbReference>
<accession>A0AAD8ZFH1</accession>
<evidence type="ECO:0000313" key="4">
    <source>
        <dbReference type="Proteomes" id="UP001239994"/>
    </source>
</evidence>
<name>A0AAD8ZFH1_9TELE</name>
<evidence type="ECO:0000313" key="3">
    <source>
        <dbReference type="EMBL" id="KAK1797514.1"/>
    </source>
</evidence>
<feature type="domain" description="Chromo" evidence="2">
    <location>
        <begin position="55"/>
        <end position="113"/>
    </location>
</feature>
<dbReference type="PROSITE" id="PS50013">
    <property type="entry name" value="CHROMO_2"/>
    <property type="match status" value="1"/>
</dbReference>